<reference evidence="2" key="1">
    <citation type="submission" date="2020-08" db="EMBL/GenBank/DDBJ databases">
        <title>Multicomponent nature underlies the extraordinary mechanical properties of spider dragline silk.</title>
        <authorList>
            <person name="Kono N."/>
            <person name="Nakamura H."/>
            <person name="Mori M."/>
            <person name="Yoshida Y."/>
            <person name="Ohtoshi R."/>
            <person name="Malay A.D."/>
            <person name="Moran D.A.P."/>
            <person name="Tomita M."/>
            <person name="Numata K."/>
            <person name="Arakawa K."/>
        </authorList>
    </citation>
    <scope>NUCLEOTIDE SEQUENCE</scope>
</reference>
<evidence type="ECO:0000313" key="2">
    <source>
        <dbReference type="EMBL" id="GFT63185.1"/>
    </source>
</evidence>
<proteinExistence type="predicted"/>
<dbReference type="Proteomes" id="UP000887013">
    <property type="component" value="Unassembled WGS sequence"/>
</dbReference>
<comment type="caution">
    <text evidence="2">The sequence shown here is derived from an EMBL/GenBank/DDBJ whole genome shotgun (WGS) entry which is preliminary data.</text>
</comment>
<gene>
    <name evidence="2" type="ORF">NPIL_434601</name>
</gene>
<organism evidence="2 3">
    <name type="scientific">Nephila pilipes</name>
    <name type="common">Giant wood spider</name>
    <name type="synonym">Nephila maculata</name>
    <dbReference type="NCBI Taxonomy" id="299642"/>
    <lineage>
        <taxon>Eukaryota</taxon>
        <taxon>Metazoa</taxon>
        <taxon>Ecdysozoa</taxon>
        <taxon>Arthropoda</taxon>
        <taxon>Chelicerata</taxon>
        <taxon>Arachnida</taxon>
        <taxon>Araneae</taxon>
        <taxon>Araneomorphae</taxon>
        <taxon>Entelegynae</taxon>
        <taxon>Araneoidea</taxon>
        <taxon>Nephilidae</taxon>
        <taxon>Nephila</taxon>
    </lineage>
</organism>
<name>A0A8X6PC61_NEPPI</name>
<evidence type="ECO:0000313" key="3">
    <source>
        <dbReference type="Proteomes" id="UP000887013"/>
    </source>
</evidence>
<feature type="compositionally biased region" description="Basic and acidic residues" evidence="1">
    <location>
        <begin position="1"/>
        <end position="11"/>
    </location>
</feature>
<evidence type="ECO:0000256" key="1">
    <source>
        <dbReference type="SAM" id="MobiDB-lite"/>
    </source>
</evidence>
<accession>A0A8X6PC61</accession>
<feature type="compositionally biased region" description="Polar residues" evidence="1">
    <location>
        <begin position="12"/>
        <end position="24"/>
    </location>
</feature>
<keyword evidence="3" id="KW-1185">Reference proteome</keyword>
<dbReference type="AlphaFoldDB" id="A0A8X6PC61"/>
<feature type="region of interest" description="Disordered" evidence="1">
    <location>
        <begin position="1"/>
        <end position="24"/>
    </location>
</feature>
<sequence>MVELGKLEDSSLRSTLPSPFPSTEATRIRVNPGIMSLSHGRFAVVRDWPHSSRLSSTPAAQIYTKIEKSYDRSSYSALLVDWISYLSTALLVQLIIQQSTQFYIYPSIEAEKRAEPA</sequence>
<protein>
    <submittedName>
        <fullName evidence="2">Uncharacterized protein</fullName>
    </submittedName>
</protein>
<dbReference type="EMBL" id="BMAW01019401">
    <property type="protein sequence ID" value="GFT63185.1"/>
    <property type="molecule type" value="Genomic_DNA"/>
</dbReference>